<proteinExistence type="predicted"/>
<protein>
    <submittedName>
        <fullName evidence="2">Virulence surface antigen</fullName>
    </submittedName>
</protein>
<evidence type="ECO:0000256" key="1">
    <source>
        <dbReference type="SAM" id="MobiDB-lite"/>
    </source>
</evidence>
<name>A0ABY0RRI2_9PSED</name>
<gene>
    <name evidence="2" type="ORF">SAMN04490184_0464</name>
</gene>
<accession>A0ABY0RRI2</accession>
<evidence type="ECO:0000313" key="3">
    <source>
        <dbReference type="Proteomes" id="UP000182654"/>
    </source>
</evidence>
<dbReference type="CDD" id="cd20495">
    <property type="entry name" value="C58_PaToxP-like"/>
    <property type="match status" value="1"/>
</dbReference>
<sequence>MAISVQPRPRVTPTPPPLMTDNPHTSTSTAVANSKKPDLKSALADKQNLITLGIALNKLAKQLGENASAPAILAALNATSMVIHPDTRSPQNAGNRVPLEAFISSLGLPLPDSHFALTGLATAVTDRGQVHPLGNMTGALSWLVPPSADDKRRIRLITMNHGDPHGQYPLVMQTNGLLLEFLRSRTALPTGALKDPATARDALLSSPEGQLLGETLQKTMRGVATDSSTMDYLLAAVILQLDPESITQTRRNMVAGFDMMSDKHWGKPMSTVLKSFEQHLVTEKRTSAAMAGVASSVLLPSRVAAFGIKDIPASVTYGSPAWAEVSIIAAIIEGLTPGKVANMTFAEVMLAASSVIAADPALTQRAQREALVDWGVINGVLPKKDDHLYSADELDTLLLEFNTRKVLTSTANQALDADIPSRKEMALIELKKRFPGQEALFDQKLIHISRRETTASGDVGYRTVEVGPHSMLDIAMMKLPQVDLVFTSNDVRVPLAALTATPHFGVADAFEPLFTHAIQEKKAAINTYIKHLISQAPLEVREDLEYGKISFFQEHSRTLGPGFTGSTPRPKNEELLVRVERNGITKVYAISFNRGTIDAVDSSRATPRSHREANVVHDTKAFTPTGDDATRRAEQKRPNQRPPNSFGSERTGLIANAFVQHVDLDDDAIKQEARGLTTADSNYRRGEAVTGFILDLIPFRSAINNFRKGDIGAGLFDLAIDLFGIVTAGAGIGGKVVKIAGSGVSAATKVARSAKVIGTATISALNPLDGVGDLAVGVWKGANAVSTGLKRMSGIKARPDLIAASRHFDAASIGTFTRKDDILESQAVLINDQWYAYNPTTRQPYGSPLENFVPSAHMEAQNMGKWATSGDSAKTIDEDTFKRWTSSVVRHRTGPEASAFEAGYNAGDLRSIKGISKSSSIADLIIRGSDKSLTAEQVGILVRRYDDLAYELGRIGSARFIDNLEPRFGTVTPIPQVLYFSLTKQLSDGECAALARVMATAVEEGKELELIRNMYRAAALPKDAASIMFMKKLRKLQLQVGSKTAFHASMTTRQLTYQNMVKELSDSTVSKSIMIDSPGHAMAAGVKVNGDKKVFYFYDPNFGYATFSSADAMQGGLTRLFNDRKLVPQYRTHGTDQNSLEFIVFDHNDDWQKKNSVFRSDIEELYNAPIATGPLPPA</sequence>
<evidence type="ECO:0000313" key="2">
    <source>
        <dbReference type="EMBL" id="SDO39864.1"/>
    </source>
</evidence>
<dbReference type="RefSeq" id="WP_130898150.1">
    <property type="nucleotide sequence ID" value="NZ_LT629708.1"/>
</dbReference>
<dbReference type="Gene3D" id="3.90.70.20">
    <property type="match status" value="1"/>
</dbReference>
<feature type="compositionally biased region" description="Polar residues" evidence="1">
    <location>
        <begin position="22"/>
        <end position="32"/>
    </location>
</feature>
<dbReference type="Proteomes" id="UP000182654">
    <property type="component" value="Chromosome I"/>
</dbReference>
<feature type="compositionally biased region" description="Basic and acidic residues" evidence="1">
    <location>
        <begin position="628"/>
        <end position="637"/>
    </location>
</feature>
<dbReference type="EMBL" id="LT629708">
    <property type="protein sequence ID" value="SDO39864.1"/>
    <property type="molecule type" value="Genomic_DNA"/>
</dbReference>
<reference evidence="2 3" key="1">
    <citation type="submission" date="2016-10" db="EMBL/GenBank/DDBJ databases">
        <authorList>
            <person name="Varghese N."/>
            <person name="Submissions S."/>
        </authorList>
    </citation>
    <scope>NUCLEOTIDE SEQUENCE [LARGE SCALE GENOMIC DNA]</scope>
    <source>
        <strain evidence="2 3">BS2774</strain>
    </source>
</reference>
<organism evidence="2 3">
    <name type="scientific">Pseudomonas extremorientalis</name>
    <dbReference type="NCBI Taxonomy" id="169669"/>
    <lineage>
        <taxon>Bacteria</taxon>
        <taxon>Pseudomonadati</taxon>
        <taxon>Pseudomonadota</taxon>
        <taxon>Gammaproteobacteria</taxon>
        <taxon>Pseudomonadales</taxon>
        <taxon>Pseudomonadaceae</taxon>
        <taxon>Pseudomonas</taxon>
    </lineage>
</organism>
<feature type="region of interest" description="Disordered" evidence="1">
    <location>
        <begin position="619"/>
        <end position="650"/>
    </location>
</feature>
<keyword evidence="3" id="KW-1185">Reference proteome</keyword>
<feature type="region of interest" description="Disordered" evidence="1">
    <location>
        <begin position="1"/>
        <end position="38"/>
    </location>
</feature>